<keyword evidence="1" id="KW-0472">Membrane</keyword>
<proteinExistence type="predicted"/>
<feature type="transmembrane region" description="Helical" evidence="1">
    <location>
        <begin position="12"/>
        <end position="32"/>
    </location>
</feature>
<evidence type="ECO:0000313" key="3">
    <source>
        <dbReference type="Proteomes" id="UP000198670"/>
    </source>
</evidence>
<reference evidence="2 3" key="1">
    <citation type="submission" date="2016-10" db="EMBL/GenBank/DDBJ databases">
        <authorList>
            <person name="de Groot N.N."/>
        </authorList>
    </citation>
    <scope>NUCLEOTIDE SEQUENCE [LARGE SCALE GENOMIC DNA]</scope>
    <source>
        <strain evidence="2 3">RK1</strain>
    </source>
</reference>
<feature type="transmembrane region" description="Helical" evidence="1">
    <location>
        <begin position="53"/>
        <end position="80"/>
    </location>
</feature>
<dbReference type="EMBL" id="FOQO01000003">
    <property type="protein sequence ID" value="SFI25896.1"/>
    <property type="molecule type" value="Genomic_DNA"/>
</dbReference>
<feature type="transmembrane region" description="Helical" evidence="1">
    <location>
        <begin position="86"/>
        <end position="103"/>
    </location>
</feature>
<organism evidence="2 3">
    <name type="scientific">Parapedobacter indicus</name>
    <dbReference type="NCBI Taxonomy" id="1477437"/>
    <lineage>
        <taxon>Bacteria</taxon>
        <taxon>Pseudomonadati</taxon>
        <taxon>Bacteroidota</taxon>
        <taxon>Sphingobacteriia</taxon>
        <taxon>Sphingobacteriales</taxon>
        <taxon>Sphingobacteriaceae</taxon>
        <taxon>Parapedobacter</taxon>
    </lineage>
</organism>
<keyword evidence="1" id="KW-1133">Transmembrane helix</keyword>
<feature type="transmembrane region" description="Helical" evidence="1">
    <location>
        <begin position="217"/>
        <end position="235"/>
    </location>
</feature>
<gene>
    <name evidence="2" type="ORF">SAMN05444682_10375</name>
</gene>
<accession>A0A1I3GR76</accession>
<keyword evidence="1" id="KW-0812">Transmembrane</keyword>
<keyword evidence="3" id="KW-1185">Reference proteome</keyword>
<evidence type="ECO:0000256" key="1">
    <source>
        <dbReference type="SAM" id="Phobius"/>
    </source>
</evidence>
<name>A0A1I3GR76_9SPHI</name>
<dbReference type="STRING" id="1477437.SAMN05444682_10375"/>
<dbReference type="AlphaFoldDB" id="A0A1I3GR76"/>
<feature type="transmembrane region" description="Helical" evidence="1">
    <location>
        <begin position="186"/>
        <end position="205"/>
    </location>
</feature>
<feature type="transmembrane region" description="Helical" evidence="1">
    <location>
        <begin position="133"/>
        <end position="156"/>
    </location>
</feature>
<sequence>MENENDFWFPGRWVGGIALVIAPVLLLIGVLLRIRFPFFFPEQLAAYQSNPSLLFASYSAFLAGNIFLWPAVMTLARLIGLKRPGWAIWGGSFVIFGLFARTFHGGIDHLAFQLVNVQGLDSAVAAVSESYGAFHIVSVLSGTIMFGWVLLAIGAFLSGTLGAVRAVALALMAILMLGVLKGSTVVSVIATAGLCVAMCPLGIKVLREGERPRLRDILFWSSAVMLVVVLLFFFGQAG</sequence>
<protein>
    <submittedName>
        <fullName evidence="2">Uncharacterized protein</fullName>
    </submittedName>
</protein>
<dbReference type="RefSeq" id="WP_090625884.1">
    <property type="nucleotide sequence ID" value="NZ_FOQO01000003.1"/>
</dbReference>
<dbReference type="Proteomes" id="UP000198670">
    <property type="component" value="Unassembled WGS sequence"/>
</dbReference>
<evidence type="ECO:0000313" key="2">
    <source>
        <dbReference type="EMBL" id="SFI25896.1"/>
    </source>
</evidence>
<feature type="transmembrane region" description="Helical" evidence="1">
    <location>
        <begin position="163"/>
        <end position="180"/>
    </location>
</feature>
<dbReference type="OrthoDB" id="3294110at2"/>